<dbReference type="InterPro" id="IPR042001">
    <property type="entry name" value="Sortase_F"/>
</dbReference>
<keyword evidence="2" id="KW-0812">Transmembrane</keyword>
<evidence type="ECO:0000256" key="2">
    <source>
        <dbReference type="SAM" id="Phobius"/>
    </source>
</evidence>
<dbReference type="RefSeq" id="WP_341469422.1">
    <property type="nucleotide sequence ID" value="NZ_CP128399.1"/>
</dbReference>
<keyword evidence="1" id="KW-0378">Hydrolase</keyword>
<dbReference type="SUPFAM" id="SSF63817">
    <property type="entry name" value="Sortase"/>
    <property type="match status" value="1"/>
</dbReference>
<gene>
    <name evidence="3" type="ORF">HXX08_07250</name>
    <name evidence="4" type="ORF">OZ401_000796</name>
</gene>
<dbReference type="InterPro" id="IPR005754">
    <property type="entry name" value="Sortase"/>
</dbReference>
<reference evidence="4" key="2">
    <citation type="journal article" date="2024" name="Nature">
        <title>Anoxygenic phototroph of the Chloroflexota uses a type I reaction centre.</title>
        <authorList>
            <person name="Tsuji J.M."/>
            <person name="Shaw N.A."/>
            <person name="Nagashima S."/>
            <person name="Venkiteswaran J.J."/>
            <person name="Schiff S.L."/>
            <person name="Watanabe T."/>
            <person name="Fukui M."/>
            <person name="Hanada S."/>
            <person name="Tank M."/>
            <person name="Neufeld J.D."/>
        </authorList>
    </citation>
    <scope>NUCLEOTIDE SEQUENCE</scope>
    <source>
        <strain evidence="4">L227-S17</strain>
    </source>
</reference>
<dbReference type="InterPro" id="IPR023365">
    <property type="entry name" value="Sortase_dom-sf"/>
</dbReference>
<dbReference type="GO" id="GO:0016787">
    <property type="term" value="F:hydrolase activity"/>
    <property type="evidence" value="ECO:0007669"/>
    <property type="project" value="UniProtKB-KW"/>
</dbReference>
<evidence type="ECO:0000313" key="3">
    <source>
        <dbReference type="EMBL" id="NWJ45659.1"/>
    </source>
</evidence>
<dbReference type="Pfam" id="PF04203">
    <property type="entry name" value="Sortase"/>
    <property type="match status" value="1"/>
</dbReference>
<evidence type="ECO:0000313" key="6">
    <source>
        <dbReference type="Proteomes" id="UP001431572"/>
    </source>
</evidence>
<dbReference type="EMBL" id="JACATZ010000001">
    <property type="protein sequence ID" value="NWJ45659.1"/>
    <property type="molecule type" value="Genomic_DNA"/>
</dbReference>
<dbReference type="EMBL" id="CP128399">
    <property type="protein sequence ID" value="WJW67529.1"/>
    <property type="molecule type" value="Genomic_DNA"/>
</dbReference>
<sequence>MFGKNLKKWVFFFLIPVVIILLVVIVLLTGDNGVKVSSLPPHVEPTKAGGILPFLPITTVANTPTAVPPTATPVPTLAPEPTATELPPRPTIMPIVSIIPARLRIPVIGIDADVEHVGKTKDGAMDVPKSYWTVGWYKLGFKPGELGNSVIDGHVDNPKGPSIFWDLKKLQAGNKVYISDNQGKELTFEVIKLEKYSYDGAPLDKIFGSADDVYLNLITCSGTFDQSTHNYDQRLVVFTKLTTQS</sequence>
<dbReference type="CDD" id="cd05829">
    <property type="entry name" value="Sortase_F"/>
    <property type="match status" value="1"/>
</dbReference>
<dbReference type="Proteomes" id="UP001431572">
    <property type="component" value="Chromosome 1"/>
</dbReference>
<feature type="transmembrane region" description="Helical" evidence="2">
    <location>
        <begin position="9"/>
        <end position="30"/>
    </location>
</feature>
<evidence type="ECO:0000256" key="1">
    <source>
        <dbReference type="ARBA" id="ARBA00022801"/>
    </source>
</evidence>
<name>A0A8T7M120_9CHLR</name>
<proteinExistence type="predicted"/>
<accession>A0A8T7M120</accession>
<reference evidence="3 5" key="1">
    <citation type="submission" date="2020-06" db="EMBL/GenBank/DDBJ databases">
        <title>Anoxygenic phototrophic Chloroflexota member uses a Type I reaction center.</title>
        <authorList>
            <person name="Tsuji J.M."/>
            <person name="Shaw N.A."/>
            <person name="Nagashima S."/>
            <person name="Venkiteswaran J."/>
            <person name="Schiff S.L."/>
            <person name="Hanada S."/>
            <person name="Tank M."/>
            <person name="Neufeld J.D."/>
        </authorList>
    </citation>
    <scope>NUCLEOTIDE SEQUENCE [LARGE SCALE GENOMIC DNA]</scope>
    <source>
        <strain evidence="3">L227-S17</strain>
    </source>
</reference>
<organism evidence="3 5">
    <name type="scientific">Candidatus Chlorohelix allophototropha</name>
    <dbReference type="NCBI Taxonomy" id="3003348"/>
    <lineage>
        <taxon>Bacteria</taxon>
        <taxon>Bacillati</taxon>
        <taxon>Chloroflexota</taxon>
        <taxon>Chloroflexia</taxon>
        <taxon>Candidatus Chloroheliales</taxon>
        <taxon>Candidatus Chloroheliaceae</taxon>
        <taxon>Candidatus Chlorohelix</taxon>
    </lineage>
</organism>
<dbReference type="Proteomes" id="UP000521676">
    <property type="component" value="Unassembled WGS sequence"/>
</dbReference>
<keyword evidence="6" id="KW-1185">Reference proteome</keyword>
<evidence type="ECO:0000313" key="5">
    <source>
        <dbReference type="Proteomes" id="UP000521676"/>
    </source>
</evidence>
<dbReference type="Gene3D" id="2.40.260.10">
    <property type="entry name" value="Sortase"/>
    <property type="match status" value="1"/>
</dbReference>
<keyword evidence="2" id="KW-0472">Membrane</keyword>
<dbReference type="AlphaFoldDB" id="A0A8T7M120"/>
<protein>
    <submittedName>
        <fullName evidence="3 4">Sortase</fullName>
    </submittedName>
</protein>
<evidence type="ECO:0000313" key="4">
    <source>
        <dbReference type="EMBL" id="WJW67529.1"/>
    </source>
</evidence>
<keyword evidence="2" id="KW-1133">Transmembrane helix</keyword>